<evidence type="ECO:0000313" key="3">
    <source>
        <dbReference type="EMBL" id="TQM28272.1"/>
    </source>
</evidence>
<evidence type="ECO:0000313" key="4">
    <source>
        <dbReference type="Proteomes" id="UP000320235"/>
    </source>
</evidence>
<dbReference type="Proteomes" id="UP000320235">
    <property type="component" value="Unassembled WGS sequence"/>
</dbReference>
<dbReference type="GO" id="GO:0016627">
    <property type="term" value="F:oxidoreductase activity, acting on the CH-CH group of donors"/>
    <property type="evidence" value="ECO:0007669"/>
    <property type="project" value="TreeGrafter"/>
</dbReference>
<reference evidence="3 4" key="1">
    <citation type="submission" date="2019-06" db="EMBL/GenBank/DDBJ databases">
        <title>Sequencing the genomes of 1000 actinobacteria strains.</title>
        <authorList>
            <person name="Klenk H.-P."/>
        </authorList>
    </citation>
    <scope>NUCLEOTIDE SEQUENCE [LARGE SCALE GENOMIC DNA]</scope>
    <source>
        <strain evidence="3 4">DSM 105492</strain>
    </source>
</reference>
<gene>
    <name evidence="3" type="ORF">FB391_2331</name>
</gene>
<dbReference type="AlphaFoldDB" id="A0A543F371"/>
<dbReference type="InterPro" id="IPR012349">
    <property type="entry name" value="Split_barrel_FMN-bd"/>
</dbReference>
<dbReference type="EMBL" id="VFPE01000002">
    <property type="protein sequence ID" value="TQM28272.1"/>
    <property type="molecule type" value="Genomic_DNA"/>
</dbReference>
<proteinExistence type="predicted"/>
<protein>
    <submittedName>
        <fullName evidence="3">Pyridoxamine 5'-phosphate oxidase</fullName>
    </submittedName>
</protein>
<dbReference type="GO" id="GO:0070967">
    <property type="term" value="F:coenzyme F420 binding"/>
    <property type="evidence" value="ECO:0007669"/>
    <property type="project" value="TreeGrafter"/>
</dbReference>
<comment type="caution">
    <text evidence="3">The sequence shown here is derived from an EMBL/GenBank/DDBJ whole genome shotgun (WGS) entry which is preliminary data.</text>
</comment>
<evidence type="ECO:0000256" key="1">
    <source>
        <dbReference type="ARBA" id="ARBA00023002"/>
    </source>
</evidence>
<evidence type="ECO:0000259" key="2">
    <source>
        <dbReference type="Pfam" id="PF01243"/>
    </source>
</evidence>
<dbReference type="GO" id="GO:0005829">
    <property type="term" value="C:cytosol"/>
    <property type="evidence" value="ECO:0007669"/>
    <property type="project" value="TreeGrafter"/>
</dbReference>
<sequence>MVLDPHERASVVAFLRDHGRGVVATVSPDGSPEAALVGLVALDDGSILFNAFASSRKVANLRVQPAIALVVGTSGDVTLQIEGTAALAPLDRRDALGEEFLRHAPGSRVHDEAIALIVVTPQWVRCYDASTAPSVSAEARWDRGILPSD</sequence>
<dbReference type="Pfam" id="PF01243">
    <property type="entry name" value="PNPOx_N"/>
    <property type="match status" value="1"/>
</dbReference>
<feature type="domain" description="Pyridoxamine 5'-phosphate oxidase N-terminal" evidence="2">
    <location>
        <begin position="11"/>
        <end position="125"/>
    </location>
</feature>
<dbReference type="Gene3D" id="2.30.110.10">
    <property type="entry name" value="Electron Transport, Fmn-binding Protein, Chain A"/>
    <property type="match status" value="1"/>
</dbReference>
<organism evidence="3 4">
    <name type="scientific">Microbacterium kyungheense</name>
    <dbReference type="NCBI Taxonomy" id="1263636"/>
    <lineage>
        <taxon>Bacteria</taxon>
        <taxon>Bacillati</taxon>
        <taxon>Actinomycetota</taxon>
        <taxon>Actinomycetes</taxon>
        <taxon>Micrococcales</taxon>
        <taxon>Microbacteriaceae</taxon>
        <taxon>Microbacterium</taxon>
    </lineage>
</organism>
<dbReference type="RefSeq" id="WP_141894514.1">
    <property type="nucleotide sequence ID" value="NZ_BAABLH010000005.1"/>
</dbReference>
<dbReference type="PANTHER" id="PTHR35176:SF6">
    <property type="entry name" value="HEME OXYGENASE HI_0854-RELATED"/>
    <property type="match status" value="1"/>
</dbReference>
<dbReference type="InterPro" id="IPR011576">
    <property type="entry name" value="Pyridox_Oxase_N"/>
</dbReference>
<keyword evidence="1" id="KW-0560">Oxidoreductase</keyword>
<dbReference type="SUPFAM" id="SSF50475">
    <property type="entry name" value="FMN-binding split barrel"/>
    <property type="match status" value="1"/>
</dbReference>
<accession>A0A543F371</accession>
<name>A0A543F371_9MICO</name>
<keyword evidence="4" id="KW-1185">Reference proteome</keyword>
<dbReference type="PANTHER" id="PTHR35176">
    <property type="entry name" value="HEME OXYGENASE HI_0854-RELATED"/>
    <property type="match status" value="1"/>
</dbReference>
<dbReference type="InterPro" id="IPR052019">
    <property type="entry name" value="F420H2_bilvrd_red/Heme_oxyg"/>
</dbReference>
<dbReference type="OrthoDB" id="162914at2"/>